<protein>
    <submittedName>
        <fullName evidence="9">Chitinase 10</fullName>
    </submittedName>
</protein>
<name>A0A9Q0N2S4_9DIPT</name>
<evidence type="ECO:0000256" key="4">
    <source>
        <dbReference type="ARBA" id="ARBA00023157"/>
    </source>
</evidence>
<dbReference type="InterPro" id="IPR036508">
    <property type="entry name" value="Chitin-bd_dom_sf"/>
</dbReference>
<reference evidence="9" key="1">
    <citation type="submission" date="2022-07" db="EMBL/GenBank/DDBJ databases">
        <authorList>
            <person name="Trinca V."/>
            <person name="Uliana J.V.C."/>
            <person name="Torres T.T."/>
            <person name="Ward R.J."/>
            <person name="Monesi N."/>
        </authorList>
    </citation>
    <scope>NUCLEOTIDE SEQUENCE</scope>
    <source>
        <strain evidence="9">HSMRA1968</strain>
        <tissue evidence="9">Whole embryos</tissue>
    </source>
</reference>
<keyword evidence="5" id="KW-0325">Glycoprotein</keyword>
<feature type="compositionally biased region" description="Low complexity" evidence="6">
    <location>
        <begin position="93"/>
        <end position="141"/>
    </location>
</feature>
<dbReference type="SUPFAM" id="SSF57625">
    <property type="entry name" value="Invertebrate chitin-binding proteins"/>
    <property type="match status" value="2"/>
</dbReference>
<gene>
    <name evidence="9" type="primary">Cht10_1</name>
    <name evidence="9" type="ORF">Bhyg_06902</name>
</gene>
<keyword evidence="2 7" id="KW-0732">Signal</keyword>
<dbReference type="GO" id="GO:0008061">
    <property type="term" value="F:chitin binding"/>
    <property type="evidence" value="ECO:0007669"/>
    <property type="project" value="UniProtKB-KW"/>
</dbReference>
<proteinExistence type="predicted"/>
<feature type="compositionally biased region" description="Pro residues" evidence="6">
    <location>
        <begin position="142"/>
        <end position="157"/>
    </location>
</feature>
<evidence type="ECO:0000256" key="3">
    <source>
        <dbReference type="ARBA" id="ARBA00022737"/>
    </source>
</evidence>
<dbReference type="PANTHER" id="PTHR23301:SF0">
    <property type="entry name" value="CHITIN-BINDING TYPE-2 DOMAIN-CONTAINING PROTEIN-RELATED"/>
    <property type="match status" value="1"/>
</dbReference>
<feature type="region of interest" description="Disordered" evidence="6">
    <location>
        <begin position="93"/>
        <end position="157"/>
    </location>
</feature>
<dbReference type="Pfam" id="PF01607">
    <property type="entry name" value="CBM_14"/>
    <property type="match status" value="2"/>
</dbReference>
<feature type="domain" description="Chitin-binding type-2" evidence="8">
    <location>
        <begin position="182"/>
        <end position="240"/>
    </location>
</feature>
<evidence type="ECO:0000313" key="10">
    <source>
        <dbReference type="Proteomes" id="UP001151699"/>
    </source>
</evidence>
<evidence type="ECO:0000256" key="6">
    <source>
        <dbReference type="SAM" id="MobiDB-lite"/>
    </source>
</evidence>
<evidence type="ECO:0000256" key="5">
    <source>
        <dbReference type="ARBA" id="ARBA00023180"/>
    </source>
</evidence>
<dbReference type="SMART" id="SM00494">
    <property type="entry name" value="ChtBD2"/>
    <property type="match status" value="2"/>
</dbReference>
<dbReference type="InterPro" id="IPR051940">
    <property type="entry name" value="Chitin_bind-dev_reg"/>
</dbReference>
<comment type="caution">
    <text evidence="9">The sequence shown here is derived from an EMBL/GenBank/DDBJ whole genome shotgun (WGS) entry which is preliminary data.</text>
</comment>
<evidence type="ECO:0000256" key="2">
    <source>
        <dbReference type="ARBA" id="ARBA00022729"/>
    </source>
</evidence>
<dbReference type="EMBL" id="WJQU01000002">
    <property type="protein sequence ID" value="KAJ6641957.1"/>
    <property type="molecule type" value="Genomic_DNA"/>
</dbReference>
<dbReference type="Gene3D" id="2.170.140.10">
    <property type="entry name" value="Chitin binding domain"/>
    <property type="match status" value="2"/>
</dbReference>
<feature type="signal peptide" evidence="7">
    <location>
        <begin position="1"/>
        <end position="24"/>
    </location>
</feature>
<dbReference type="InterPro" id="IPR002557">
    <property type="entry name" value="Chitin-bd_dom"/>
</dbReference>
<dbReference type="OrthoDB" id="7791461at2759"/>
<sequence>MFFSRLSTILVANLILLQCSWVACSVCSDGDYTADPFDCNAFLQCRFGIWTRRNCPPELHFNPVNFACDFPWNANCVIDSTSTTITTIEPTEPTATTEIDPPITTSTSAPIPTTTTICPTTSSPTTTTTFPTVPPTISSPSPTLPTPTLPPTPPPTFPSLPPTTTSTFPPTTSTMPPTFPPSLACPKVDGMYVVHLPHPNCTMFYKCVHGVPHEMICPETQHWAMFLDRCEFEEDANCVEGAALKQPDARPPNYW</sequence>
<accession>A0A9Q0N2S4</accession>
<evidence type="ECO:0000313" key="9">
    <source>
        <dbReference type="EMBL" id="KAJ6641957.1"/>
    </source>
</evidence>
<feature type="chain" id="PRO_5040471524" evidence="7">
    <location>
        <begin position="25"/>
        <end position="255"/>
    </location>
</feature>
<evidence type="ECO:0000256" key="1">
    <source>
        <dbReference type="ARBA" id="ARBA00022669"/>
    </source>
</evidence>
<keyword evidence="10" id="KW-1185">Reference proteome</keyword>
<dbReference type="GO" id="GO:0005576">
    <property type="term" value="C:extracellular region"/>
    <property type="evidence" value="ECO:0007669"/>
    <property type="project" value="InterPro"/>
</dbReference>
<dbReference type="PROSITE" id="PS51257">
    <property type="entry name" value="PROKAR_LIPOPROTEIN"/>
    <property type="match status" value="1"/>
</dbReference>
<evidence type="ECO:0000259" key="8">
    <source>
        <dbReference type="PROSITE" id="PS50940"/>
    </source>
</evidence>
<organism evidence="9 10">
    <name type="scientific">Pseudolycoriella hygida</name>
    <dbReference type="NCBI Taxonomy" id="35572"/>
    <lineage>
        <taxon>Eukaryota</taxon>
        <taxon>Metazoa</taxon>
        <taxon>Ecdysozoa</taxon>
        <taxon>Arthropoda</taxon>
        <taxon>Hexapoda</taxon>
        <taxon>Insecta</taxon>
        <taxon>Pterygota</taxon>
        <taxon>Neoptera</taxon>
        <taxon>Endopterygota</taxon>
        <taxon>Diptera</taxon>
        <taxon>Nematocera</taxon>
        <taxon>Sciaroidea</taxon>
        <taxon>Sciaridae</taxon>
        <taxon>Pseudolycoriella</taxon>
    </lineage>
</organism>
<dbReference type="AlphaFoldDB" id="A0A9Q0N2S4"/>
<feature type="domain" description="Chitin-binding type-2" evidence="8">
    <location>
        <begin position="21"/>
        <end position="78"/>
    </location>
</feature>
<keyword evidence="1" id="KW-0147">Chitin-binding</keyword>
<keyword evidence="4" id="KW-1015">Disulfide bond</keyword>
<keyword evidence="3" id="KW-0677">Repeat</keyword>
<dbReference type="PANTHER" id="PTHR23301">
    <property type="entry name" value="CHITIN BINDING PERITROPHIN-A"/>
    <property type="match status" value="1"/>
</dbReference>
<evidence type="ECO:0000256" key="7">
    <source>
        <dbReference type="SAM" id="SignalP"/>
    </source>
</evidence>
<dbReference type="PROSITE" id="PS50940">
    <property type="entry name" value="CHIT_BIND_II"/>
    <property type="match status" value="2"/>
</dbReference>
<dbReference type="Proteomes" id="UP001151699">
    <property type="component" value="Chromosome B"/>
</dbReference>
<dbReference type="PRINTS" id="PR01217">
    <property type="entry name" value="PRICHEXTENSN"/>
</dbReference>